<gene>
    <name evidence="7" type="ORF">V8G56_01035</name>
</gene>
<name>A0ABW7MLR9_9FLAO</name>
<dbReference type="InterPro" id="IPR001387">
    <property type="entry name" value="Cro/C1-type_HTH"/>
</dbReference>
<feature type="transmembrane region" description="Helical" evidence="5">
    <location>
        <begin position="103"/>
        <end position="126"/>
    </location>
</feature>
<evidence type="ECO:0000256" key="4">
    <source>
        <dbReference type="ARBA" id="ARBA00023136"/>
    </source>
</evidence>
<dbReference type="Pfam" id="PF09685">
    <property type="entry name" value="MamF_MmsF"/>
    <property type="match status" value="1"/>
</dbReference>
<dbReference type="PROSITE" id="PS50943">
    <property type="entry name" value="HTH_CROC1"/>
    <property type="match status" value="1"/>
</dbReference>
<feature type="transmembrane region" description="Helical" evidence="5">
    <location>
        <begin position="171"/>
        <end position="190"/>
    </location>
</feature>
<dbReference type="InterPro" id="IPR010982">
    <property type="entry name" value="Lambda_DNA-bd_dom_sf"/>
</dbReference>
<evidence type="ECO:0000256" key="3">
    <source>
        <dbReference type="ARBA" id="ARBA00022989"/>
    </source>
</evidence>
<dbReference type="InterPro" id="IPR019109">
    <property type="entry name" value="MamF_MmsF"/>
</dbReference>
<dbReference type="SUPFAM" id="SSF47413">
    <property type="entry name" value="lambda repressor-like DNA-binding domains"/>
    <property type="match status" value="1"/>
</dbReference>
<feature type="domain" description="HTH cro/C1-type" evidence="6">
    <location>
        <begin position="29"/>
        <end position="83"/>
    </location>
</feature>
<dbReference type="CDD" id="cd00093">
    <property type="entry name" value="HTH_XRE"/>
    <property type="match status" value="1"/>
</dbReference>
<keyword evidence="4 5" id="KW-0472">Membrane</keyword>
<dbReference type="RefSeq" id="WP_395436587.1">
    <property type="nucleotide sequence ID" value="NZ_JBAWKC010000001.1"/>
</dbReference>
<comment type="caution">
    <text evidence="7">The sequence shown here is derived from an EMBL/GenBank/DDBJ whole genome shotgun (WGS) entry which is preliminary data.</text>
</comment>
<keyword evidence="8" id="KW-1185">Reference proteome</keyword>
<dbReference type="EMBL" id="JBAWKC010000001">
    <property type="protein sequence ID" value="MFH6767303.1"/>
    <property type="molecule type" value="Genomic_DNA"/>
</dbReference>
<evidence type="ECO:0000256" key="1">
    <source>
        <dbReference type="ARBA" id="ARBA00004141"/>
    </source>
</evidence>
<accession>A0ABW7MLR9</accession>
<protein>
    <submittedName>
        <fullName evidence="7">Helix-turn-helix domain-containing protein</fullName>
    </submittedName>
</protein>
<sequence length="211" mass="24385">MGFFYFQNIKLSKKLNYICSNKLFFVSILKSIREQEGYTQTDLATKTGLSLRTIQRLENTNKVPKGYTLNALAEEFNMEPSALQAKYLNIKRSRDSEITTIKMINLSVLSFLGIPFGNLIFPIIIWRNNRDSQLVDEVGRRVVNFQILFTLFLCLLLILIPFTVAKLLPGIPIMLIALLFAYLFNIVVIIRTAIKIQHQDLDFLNFPFRLI</sequence>
<dbReference type="SMART" id="SM00530">
    <property type="entry name" value="HTH_XRE"/>
    <property type="match status" value="1"/>
</dbReference>
<evidence type="ECO:0000313" key="8">
    <source>
        <dbReference type="Proteomes" id="UP001610104"/>
    </source>
</evidence>
<feature type="transmembrane region" description="Helical" evidence="5">
    <location>
        <begin position="147"/>
        <end position="165"/>
    </location>
</feature>
<dbReference type="Gene3D" id="1.10.260.40">
    <property type="entry name" value="lambda repressor-like DNA-binding domains"/>
    <property type="match status" value="1"/>
</dbReference>
<keyword evidence="3 5" id="KW-1133">Transmembrane helix</keyword>
<dbReference type="Proteomes" id="UP001610104">
    <property type="component" value="Unassembled WGS sequence"/>
</dbReference>
<keyword evidence="2 5" id="KW-0812">Transmembrane</keyword>
<proteinExistence type="predicted"/>
<reference evidence="7 8" key="1">
    <citation type="submission" date="2024-02" db="EMBL/GenBank/DDBJ databases">
        <title>A Gaetbulibacter species isolated from tidal flats and genomic insights of their niches.</title>
        <authorList>
            <person name="Ye Y."/>
        </authorList>
    </citation>
    <scope>NUCLEOTIDE SEQUENCE [LARGE SCALE GENOMIC DNA]</scope>
    <source>
        <strain evidence="7 8">KEM-8</strain>
    </source>
</reference>
<evidence type="ECO:0000256" key="5">
    <source>
        <dbReference type="SAM" id="Phobius"/>
    </source>
</evidence>
<dbReference type="Pfam" id="PF01381">
    <property type="entry name" value="HTH_3"/>
    <property type="match status" value="1"/>
</dbReference>
<organism evidence="7 8">
    <name type="scientific">Gaetbulibacter aquiaggeris</name>
    <dbReference type="NCBI Taxonomy" id="1735373"/>
    <lineage>
        <taxon>Bacteria</taxon>
        <taxon>Pseudomonadati</taxon>
        <taxon>Bacteroidota</taxon>
        <taxon>Flavobacteriia</taxon>
        <taxon>Flavobacteriales</taxon>
        <taxon>Flavobacteriaceae</taxon>
        <taxon>Gaetbulibacter</taxon>
    </lineage>
</organism>
<comment type="subcellular location">
    <subcellularLocation>
        <location evidence="1">Membrane</location>
        <topology evidence="1">Multi-pass membrane protein</topology>
    </subcellularLocation>
</comment>
<evidence type="ECO:0000313" key="7">
    <source>
        <dbReference type="EMBL" id="MFH6767303.1"/>
    </source>
</evidence>
<evidence type="ECO:0000256" key="2">
    <source>
        <dbReference type="ARBA" id="ARBA00022692"/>
    </source>
</evidence>
<evidence type="ECO:0000259" key="6">
    <source>
        <dbReference type="PROSITE" id="PS50943"/>
    </source>
</evidence>